<evidence type="ECO:0000259" key="4">
    <source>
        <dbReference type="Pfam" id="PF16363"/>
    </source>
</evidence>
<accession>A0AAV0TXP5</accession>
<dbReference type="AlphaFoldDB" id="A0AAV0TXP5"/>
<evidence type="ECO:0000313" key="6">
    <source>
        <dbReference type="Proteomes" id="UP001162031"/>
    </source>
</evidence>
<dbReference type="PANTHER" id="PTHR43000">
    <property type="entry name" value="DTDP-D-GLUCOSE 4,6-DEHYDRATASE-RELATED"/>
    <property type="match status" value="1"/>
</dbReference>
<dbReference type="Pfam" id="PF16363">
    <property type="entry name" value="GDP_Man_Dehyd"/>
    <property type="match status" value="1"/>
</dbReference>
<evidence type="ECO:0000256" key="2">
    <source>
        <dbReference type="ARBA" id="ARBA00023027"/>
    </source>
</evidence>
<dbReference type="SUPFAM" id="SSF51735">
    <property type="entry name" value="NAD(P)-binding Rossmann-fold domains"/>
    <property type="match status" value="1"/>
</dbReference>
<dbReference type="GO" id="GO:0009225">
    <property type="term" value="P:nucleotide-sugar metabolic process"/>
    <property type="evidence" value="ECO:0007669"/>
    <property type="project" value="InterPro"/>
</dbReference>
<protein>
    <recommendedName>
        <fullName evidence="4">NAD(P)-binding domain-containing protein</fullName>
    </recommendedName>
</protein>
<comment type="caution">
    <text evidence="5">The sequence shown here is derived from an EMBL/GenBank/DDBJ whole genome shotgun (WGS) entry which is preliminary data.</text>
</comment>
<dbReference type="InterPro" id="IPR016040">
    <property type="entry name" value="NAD(P)-bd_dom"/>
</dbReference>
<dbReference type="Gene3D" id="3.90.25.10">
    <property type="entry name" value="UDP-galactose 4-epimerase, domain 1"/>
    <property type="match status" value="1"/>
</dbReference>
<dbReference type="EMBL" id="CANTFL010000886">
    <property type="protein sequence ID" value="CAI5728506.1"/>
    <property type="molecule type" value="Genomic_DNA"/>
</dbReference>
<comment type="cofactor">
    <cofactor evidence="1">
        <name>NAD(+)</name>
        <dbReference type="ChEBI" id="CHEBI:57540"/>
    </cofactor>
</comment>
<evidence type="ECO:0000313" key="5">
    <source>
        <dbReference type="EMBL" id="CAI5728506.1"/>
    </source>
</evidence>
<keyword evidence="3" id="KW-0456">Lyase</keyword>
<evidence type="ECO:0000256" key="3">
    <source>
        <dbReference type="ARBA" id="ARBA00023239"/>
    </source>
</evidence>
<proteinExistence type="predicted"/>
<dbReference type="CDD" id="cd05246">
    <property type="entry name" value="dTDP_GD_SDR_e"/>
    <property type="match status" value="1"/>
</dbReference>
<dbReference type="InterPro" id="IPR005888">
    <property type="entry name" value="dTDP_Gluc_deHydtase"/>
</dbReference>
<feature type="domain" description="NAD(P)-binding" evidence="4">
    <location>
        <begin position="132"/>
        <end position="395"/>
    </location>
</feature>
<gene>
    <name evidence="5" type="ORF">HBR001_LOCUS4340</name>
</gene>
<keyword evidence="6" id="KW-1185">Reference proteome</keyword>
<keyword evidence="2" id="KW-0520">NAD</keyword>
<dbReference type="Gene3D" id="3.40.50.720">
    <property type="entry name" value="NAD(P)-binding Rossmann-like Domain"/>
    <property type="match status" value="2"/>
</dbReference>
<name>A0AAV0TXP5_HYABA</name>
<dbReference type="GO" id="GO:0008460">
    <property type="term" value="F:dTDP-glucose 4,6-dehydratase activity"/>
    <property type="evidence" value="ECO:0007669"/>
    <property type="project" value="InterPro"/>
</dbReference>
<organism evidence="5 6">
    <name type="scientific">Hyaloperonospora brassicae</name>
    <name type="common">Brassica downy mildew</name>
    <name type="synonym">Peronospora brassicae</name>
    <dbReference type="NCBI Taxonomy" id="162125"/>
    <lineage>
        <taxon>Eukaryota</taxon>
        <taxon>Sar</taxon>
        <taxon>Stramenopiles</taxon>
        <taxon>Oomycota</taxon>
        <taxon>Peronosporomycetes</taxon>
        <taxon>Peronosporales</taxon>
        <taxon>Peronosporaceae</taxon>
        <taxon>Hyaloperonospora</taxon>
    </lineage>
</organism>
<dbReference type="Proteomes" id="UP001162031">
    <property type="component" value="Unassembled WGS sequence"/>
</dbReference>
<evidence type="ECO:0000256" key="1">
    <source>
        <dbReference type="ARBA" id="ARBA00001911"/>
    </source>
</evidence>
<reference evidence="5" key="1">
    <citation type="submission" date="2022-12" db="EMBL/GenBank/DDBJ databases">
        <authorList>
            <person name="Webb A."/>
        </authorList>
    </citation>
    <scope>NUCLEOTIDE SEQUENCE</scope>
    <source>
        <strain evidence="5">Hp1</strain>
    </source>
</reference>
<sequence>MTTTTTADQPVDPLSFSKRILVTGGAGFIGSHVVIHLVQRYPQYYIVNFDALDYCSCVQNVHSAIACNGGGPAASSKAHCRTDSDNSIVKRDNDNGCCCENSCSAVRKHDSSNSDSDDPDVYLPDMCCATLPTNYKFIHGNITDADLVNDVVRVEAIDTILHFAAQSHVDNSFCGNSLEFSTTNVGGTHVLLEAARRHGVQKFIHVSTDEVYGDGRNESAPMTEDHGLEPTNPYAATKAGAEFLATSFYRSFRLPVIITRSNNAYGPHQYPEKLIPKFVNQILRNRPVTIHGDGRHTRNYLYISDVVAAFDLILHEGAVGEVYNIGGTNELSSKEVAMDLLALMKPELQELEVAKLVTHVQDRPCNDHRYIIDATKIRALGWKEKTPWREGLRETVEWFTRYRHRFNNIDQALEAHPINFTKTCQLSLD</sequence>
<dbReference type="InterPro" id="IPR036291">
    <property type="entry name" value="NAD(P)-bd_dom_sf"/>
</dbReference>